<dbReference type="EMBL" id="JACJIP010000020">
    <property type="protein sequence ID" value="MBA9086661.1"/>
    <property type="molecule type" value="Genomic_DNA"/>
</dbReference>
<gene>
    <name evidence="1" type="ORF">FHR92_003141</name>
</gene>
<dbReference type="RefSeq" id="WP_182536961.1">
    <property type="nucleotide sequence ID" value="NZ_JACJIP010000020.1"/>
</dbReference>
<organism evidence="1 2">
    <name type="scientific">Fontibacillus solani</name>
    <dbReference type="NCBI Taxonomy" id="1572857"/>
    <lineage>
        <taxon>Bacteria</taxon>
        <taxon>Bacillati</taxon>
        <taxon>Bacillota</taxon>
        <taxon>Bacilli</taxon>
        <taxon>Bacillales</taxon>
        <taxon>Paenibacillaceae</taxon>
        <taxon>Fontibacillus</taxon>
    </lineage>
</organism>
<comment type="caution">
    <text evidence="1">The sequence shown here is derived from an EMBL/GenBank/DDBJ whole genome shotgun (WGS) entry which is preliminary data.</text>
</comment>
<evidence type="ECO:0000313" key="2">
    <source>
        <dbReference type="Proteomes" id="UP000567067"/>
    </source>
</evidence>
<keyword evidence="2" id="KW-1185">Reference proteome</keyword>
<dbReference type="Proteomes" id="UP000567067">
    <property type="component" value="Unassembled WGS sequence"/>
</dbReference>
<name>A0A7W3XSL1_9BACL</name>
<dbReference type="AlphaFoldDB" id="A0A7W3XSL1"/>
<proteinExistence type="predicted"/>
<accession>A0A7W3XSL1</accession>
<evidence type="ECO:0000313" key="1">
    <source>
        <dbReference type="EMBL" id="MBA9086661.1"/>
    </source>
</evidence>
<sequence>MFFPHQVRKDRDQELLSKWKRYLTEVFSFHLVTHGIVDFVNDSKRISEAEAASLVEIFNQADLAWIGTRHHEPMLFHFAITWIDQALGKAKLTYYIDIFLDQLPFRLGQMLEILSISGINELHIPFIAPEMDDNYRVIYLTDGTSIISIRSS</sequence>
<reference evidence="1 2" key="1">
    <citation type="submission" date="2020-08" db="EMBL/GenBank/DDBJ databases">
        <title>Genomic Encyclopedia of Type Strains, Phase III (KMG-III): the genomes of soil and plant-associated and newly described type strains.</title>
        <authorList>
            <person name="Whitman W."/>
        </authorList>
    </citation>
    <scope>NUCLEOTIDE SEQUENCE [LARGE SCALE GENOMIC DNA]</scope>
    <source>
        <strain evidence="1 2">CECT 8693</strain>
    </source>
</reference>
<protein>
    <submittedName>
        <fullName evidence="1">Uncharacterized protein</fullName>
    </submittedName>
</protein>